<evidence type="ECO:0000256" key="10">
    <source>
        <dbReference type="SAM" id="MobiDB-lite"/>
    </source>
</evidence>
<evidence type="ECO:0000256" key="8">
    <source>
        <dbReference type="ARBA" id="ARBA00023288"/>
    </source>
</evidence>
<keyword evidence="6" id="KW-1015">Disulfide bond</keyword>
<evidence type="ECO:0000256" key="5">
    <source>
        <dbReference type="ARBA" id="ARBA00023136"/>
    </source>
</evidence>
<dbReference type="GO" id="GO:0031505">
    <property type="term" value="P:fungal-type cell wall organization"/>
    <property type="evidence" value="ECO:0007669"/>
    <property type="project" value="TreeGrafter"/>
</dbReference>
<feature type="signal peptide" evidence="9">
    <location>
        <begin position="1"/>
        <end position="20"/>
    </location>
</feature>
<dbReference type="PANTHER" id="PTHR31468:SF2">
    <property type="entry name" value="1,3-BETA-GLUCANOSYLTRANSFERASE GAS1"/>
    <property type="match status" value="1"/>
</dbReference>
<feature type="region of interest" description="Disordered" evidence="10">
    <location>
        <begin position="537"/>
        <end position="591"/>
    </location>
</feature>
<dbReference type="Pfam" id="PF07983">
    <property type="entry name" value="X8"/>
    <property type="match status" value="1"/>
</dbReference>
<keyword evidence="9" id="KW-0808">Transferase</keyword>
<dbReference type="Gene3D" id="1.20.58.1040">
    <property type="match status" value="1"/>
</dbReference>
<evidence type="ECO:0000256" key="1">
    <source>
        <dbReference type="ARBA" id="ARBA00004609"/>
    </source>
</evidence>
<feature type="chain" id="PRO_5041515225" description="1,3-beta-glucanosyltransferase" evidence="9">
    <location>
        <begin position="21"/>
        <end position="591"/>
    </location>
</feature>
<keyword evidence="7" id="KW-0325">Glycoprotein</keyword>
<dbReference type="SUPFAM" id="SSF51445">
    <property type="entry name" value="(Trans)glycosidases"/>
    <property type="match status" value="1"/>
</dbReference>
<dbReference type="FunFam" id="3.20.20.80:FF:000038">
    <property type="entry name" value="1,3-beta-glucanosyltransferase"/>
    <property type="match status" value="1"/>
</dbReference>
<feature type="compositionally biased region" description="Gly residues" evidence="10">
    <location>
        <begin position="553"/>
        <end position="562"/>
    </location>
</feature>
<proteinExistence type="inferred from homology"/>
<reference evidence="12" key="1">
    <citation type="journal article" date="2012" name="PLoS Genet.">
        <title>Comparative analysis of the genomes of two field isolates of the rice blast fungus Magnaporthe oryzae.</title>
        <authorList>
            <person name="Xue M."/>
            <person name="Yang J."/>
            <person name="Li Z."/>
            <person name="Hu S."/>
            <person name="Yao N."/>
            <person name="Dean R.A."/>
            <person name="Zhao W."/>
            <person name="Shen M."/>
            <person name="Zhang H."/>
            <person name="Li C."/>
            <person name="Liu L."/>
            <person name="Cao L."/>
            <person name="Xu X."/>
            <person name="Xing Y."/>
            <person name="Hsiang T."/>
            <person name="Zhang Z."/>
            <person name="Xu J.R."/>
            <person name="Peng Y.L."/>
        </authorList>
    </citation>
    <scope>NUCLEOTIDE SEQUENCE</scope>
    <source>
        <strain evidence="12">Y34</strain>
    </source>
</reference>
<comment type="similarity">
    <text evidence="2 9">Belongs to the glycosyl hydrolase 72 family.</text>
</comment>
<dbReference type="AlphaFoldDB" id="A0AA97NY91"/>
<evidence type="ECO:0000256" key="7">
    <source>
        <dbReference type="ARBA" id="ARBA00023180"/>
    </source>
</evidence>
<sequence>MGFTKSSLISAALLASQASATLQPIVKEGNKFFYENGTQFYMKGIAYQQAVGAAGAATTQKTFVDPLADEKACKRDIPNLQKAGTNTIRVYQIDPTANHDACMKMLDDAGIYVIADLGEPSTSIDRENPEWNTKLYDRYKAVVDVLAKYTNTIGFFSGNEVTNQANNTMASAYVKAATRDTKKYIKQKGYRWMGVGYATNDDKDIRDPLAAYFNCGDQDAAIDYWGYNIYSWCGDSDFTKSQYDQHIKNFASYSVPVFLAEYGCIDGIGGAEGRKWTETTALYSDRMTGTFSGGIVYMYFQEDNDYGLFKASANGGGSTMKNFDALVNVMKDVNPKTIEKSSFTSNNKPLDCPGIQSNWLAASALPPTPDQAVCECMTKSATCAPSSSLSEKDYGEIFSFICGAGDSCKGINGNATTGQYGAFHGCDSKSKLTYALDQYYKSQRNSATACDFKGKATVVTPQQAASTCSSLLSAATAAADKANAGAGSGSDTSKNAASSFRAPGGLAQMALGMYVAAAVGVACWIGGIWSGSGPFGRGGGGGESYRSSLGSGSRCGGAGASTGTGTVTSLRGRKTHLLKEANPPGPRGQVT</sequence>
<dbReference type="Proteomes" id="UP000011086">
    <property type="component" value="Unassembled WGS sequence"/>
</dbReference>
<keyword evidence="3 9" id="KW-0336">GPI-anchor</keyword>
<dbReference type="GO" id="GO:0042124">
    <property type="term" value="F:1,3-beta-glucanosyltransferase activity"/>
    <property type="evidence" value="ECO:0007669"/>
    <property type="project" value="TreeGrafter"/>
</dbReference>
<dbReference type="PANTHER" id="PTHR31468">
    <property type="entry name" value="1,3-BETA-GLUCANOSYLTRANSFERASE GAS1"/>
    <property type="match status" value="1"/>
</dbReference>
<dbReference type="GO" id="GO:0005886">
    <property type="term" value="C:plasma membrane"/>
    <property type="evidence" value="ECO:0007669"/>
    <property type="project" value="UniProtKB-SubCell"/>
</dbReference>
<organism evidence="12">
    <name type="scientific">Pyricularia oryzae (strain Y34)</name>
    <name type="common">Rice blast fungus</name>
    <name type="synonym">Magnaporthe oryzae</name>
    <dbReference type="NCBI Taxonomy" id="1143189"/>
    <lineage>
        <taxon>Eukaryota</taxon>
        <taxon>Fungi</taxon>
        <taxon>Dikarya</taxon>
        <taxon>Ascomycota</taxon>
        <taxon>Pezizomycotina</taxon>
        <taxon>Sordariomycetes</taxon>
        <taxon>Sordariomycetidae</taxon>
        <taxon>Magnaporthales</taxon>
        <taxon>Pyriculariaceae</taxon>
        <taxon>Pyricularia</taxon>
    </lineage>
</organism>
<name>A0AA97NY91_PYRO3</name>
<dbReference type="Gene3D" id="3.20.20.80">
    <property type="entry name" value="Glycosidases"/>
    <property type="match status" value="1"/>
</dbReference>
<dbReference type="Pfam" id="PF03198">
    <property type="entry name" value="Glyco_hydro_72"/>
    <property type="match status" value="1"/>
</dbReference>
<protein>
    <recommendedName>
        <fullName evidence="9">1,3-beta-glucanosyltransferase</fullName>
        <ecNumber evidence="9">2.4.1.-</ecNumber>
    </recommendedName>
</protein>
<dbReference type="EC" id="2.4.1.-" evidence="9"/>
<dbReference type="GO" id="GO:0071970">
    <property type="term" value="P:fungal-type cell wall (1-&gt;3)-beta-D-glucan biosynthetic process"/>
    <property type="evidence" value="ECO:0007669"/>
    <property type="project" value="TreeGrafter"/>
</dbReference>
<evidence type="ECO:0000256" key="2">
    <source>
        <dbReference type="ARBA" id="ARBA00007528"/>
    </source>
</evidence>
<dbReference type="EMBL" id="JH793030">
    <property type="protein sequence ID" value="ELQ38600.1"/>
    <property type="molecule type" value="Genomic_DNA"/>
</dbReference>
<accession>A0AA97NY91</accession>
<comment type="function">
    <text evidence="9">Splits internally a 1,3-beta-glucan molecule and transfers the newly generated reducing end (the donor) to the non-reducing end of another 1,3-beta-glucan molecule (the acceptor) forming a 1,3-beta linkage, resulting in the elongation of 1,3-beta-glucan chains in the cell wall.</text>
</comment>
<dbReference type="InterPro" id="IPR004886">
    <property type="entry name" value="Glucanosyltransferase"/>
</dbReference>
<dbReference type="InterPro" id="IPR012946">
    <property type="entry name" value="X8"/>
</dbReference>
<evidence type="ECO:0000313" key="12">
    <source>
        <dbReference type="EMBL" id="ELQ38600.1"/>
    </source>
</evidence>
<keyword evidence="8 9" id="KW-0449">Lipoprotein</keyword>
<gene>
    <name evidence="12" type="ORF">OOU_Y34scaffold00534g75</name>
</gene>
<keyword evidence="5 9" id="KW-0472">Membrane</keyword>
<evidence type="ECO:0000256" key="6">
    <source>
        <dbReference type="ARBA" id="ARBA00023157"/>
    </source>
</evidence>
<evidence type="ECO:0000256" key="9">
    <source>
        <dbReference type="RuleBase" id="RU361209"/>
    </source>
</evidence>
<keyword evidence="4 9" id="KW-0732">Signal</keyword>
<feature type="domain" description="X8" evidence="11">
    <location>
        <begin position="381"/>
        <end position="470"/>
    </location>
</feature>
<comment type="subcellular location">
    <subcellularLocation>
        <location evidence="1 9">Cell membrane</location>
        <topology evidence="1 9">Lipid-anchor</topology>
        <topology evidence="1 9">GPI-anchor</topology>
    </subcellularLocation>
</comment>
<evidence type="ECO:0000256" key="4">
    <source>
        <dbReference type="ARBA" id="ARBA00022729"/>
    </source>
</evidence>
<dbReference type="InterPro" id="IPR017853">
    <property type="entry name" value="GH"/>
</dbReference>
<dbReference type="GO" id="GO:0098552">
    <property type="term" value="C:side of membrane"/>
    <property type="evidence" value="ECO:0007669"/>
    <property type="project" value="UniProtKB-KW"/>
</dbReference>
<evidence type="ECO:0000256" key="3">
    <source>
        <dbReference type="ARBA" id="ARBA00022622"/>
    </source>
</evidence>
<dbReference type="SMART" id="SM00768">
    <property type="entry name" value="X8"/>
    <property type="match status" value="1"/>
</dbReference>
<evidence type="ECO:0000259" key="11">
    <source>
        <dbReference type="SMART" id="SM00768"/>
    </source>
</evidence>